<dbReference type="InterPro" id="IPR023214">
    <property type="entry name" value="HAD_sf"/>
</dbReference>
<gene>
    <name evidence="1" type="ORF">LCGC14_0744030</name>
</gene>
<dbReference type="AlphaFoldDB" id="A0A0F9QA39"/>
<comment type="caution">
    <text evidence="1">The sequence shown here is derived from an EMBL/GenBank/DDBJ whole genome shotgun (WGS) entry which is preliminary data.</text>
</comment>
<name>A0A0F9QA39_9ZZZZ</name>
<organism evidence="1">
    <name type="scientific">marine sediment metagenome</name>
    <dbReference type="NCBI Taxonomy" id="412755"/>
    <lineage>
        <taxon>unclassified sequences</taxon>
        <taxon>metagenomes</taxon>
        <taxon>ecological metagenomes</taxon>
    </lineage>
</organism>
<reference evidence="1" key="1">
    <citation type="journal article" date="2015" name="Nature">
        <title>Complex archaea that bridge the gap between prokaryotes and eukaryotes.</title>
        <authorList>
            <person name="Spang A."/>
            <person name="Saw J.H."/>
            <person name="Jorgensen S.L."/>
            <person name="Zaremba-Niedzwiedzka K."/>
            <person name="Martijn J."/>
            <person name="Lind A.E."/>
            <person name="van Eijk R."/>
            <person name="Schleper C."/>
            <person name="Guy L."/>
            <person name="Ettema T.J."/>
        </authorList>
    </citation>
    <scope>NUCLEOTIDE SEQUENCE</scope>
</reference>
<proteinExistence type="predicted"/>
<dbReference type="SUPFAM" id="SSF56784">
    <property type="entry name" value="HAD-like"/>
    <property type="match status" value="1"/>
</dbReference>
<protein>
    <submittedName>
        <fullName evidence="1">Uncharacterized protein</fullName>
    </submittedName>
</protein>
<sequence length="126" mass="13547">MSEHPKTVCLDFDGVLAHYIHWKDGGIGEPNPEGVKLVRLLKANGYRVVVQSCRTSPVFGADRAVEQTAAIGAWLAQHGIPVDEVVTEGKAVAHAYVDDRAVYFSPNRGPASLAFAEIERMCGGVS</sequence>
<dbReference type="EMBL" id="LAZR01001768">
    <property type="protein sequence ID" value="KKN39369.1"/>
    <property type="molecule type" value="Genomic_DNA"/>
</dbReference>
<evidence type="ECO:0000313" key="1">
    <source>
        <dbReference type="EMBL" id="KKN39369.1"/>
    </source>
</evidence>
<dbReference type="Gene3D" id="3.40.50.1000">
    <property type="entry name" value="HAD superfamily/HAD-like"/>
    <property type="match status" value="1"/>
</dbReference>
<accession>A0A0F9QA39</accession>
<dbReference type="InterPro" id="IPR036412">
    <property type="entry name" value="HAD-like_sf"/>
</dbReference>